<accession>A0AAV0NXW7</accession>
<keyword evidence="12" id="KW-0119">Carbohydrate metabolism</keyword>
<evidence type="ECO:0000256" key="9">
    <source>
        <dbReference type="ARBA" id="ARBA00023136"/>
    </source>
</evidence>
<evidence type="ECO:0000256" key="5">
    <source>
        <dbReference type="ARBA" id="ARBA00022679"/>
    </source>
</evidence>
<evidence type="ECO:0000256" key="10">
    <source>
        <dbReference type="ARBA" id="ARBA00023180"/>
    </source>
</evidence>
<evidence type="ECO:0000313" key="14">
    <source>
        <dbReference type="EMBL" id="CAI0463657.1"/>
    </source>
</evidence>
<dbReference type="GO" id="GO:0006004">
    <property type="term" value="P:fucose metabolic process"/>
    <property type="evidence" value="ECO:0007669"/>
    <property type="project" value="UniProtKB-KW"/>
</dbReference>
<keyword evidence="11" id="KW-0294">Fucose metabolism</keyword>
<evidence type="ECO:0000256" key="1">
    <source>
        <dbReference type="ARBA" id="ARBA00004606"/>
    </source>
</evidence>
<protein>
    <recommendedName>
        <fullName evidence="13">O-fucosyltransferase family protein</fullName>
    </recommendedName>
</protein>
<organism evidence="14 15">
    <name type="scientific">Linum tenue</name>
    <dbReference type="NCBI Taxonomy" id="586396"/>
    <lineage>
        <taxon>Eukaryota</taxon>
        <taxon>Viridiplantae</taxon>
        <taxon>Streptophyta</taxon>
        <taxon>Embryophyta</taxon>
        <taxon>Tracheophyta</taxon>
        <taxon>Spermatophyta</taxon>
        <taxon>Magnoliopsida</taxon>
        <taxon>eudicotyledons</taxon>
        <taxon>Gunneridae</taxon>
        <taxon>Pentapetalae</taxon>
        <taxon>rosids</taxon>
        <taxon>fabids</taxon>
        <taxon>Malpighiales</taxon>
        <taxon>Linaceae</taxon>
        <taxon>Linum</taxon>
    </lineage>
</organism>
<dbReference type="PANTHER" id="PTHR31741:SF3">
    <property type="entry name" value="O-FUCOSYLTRANSFERASE FAMILY PROTEIN"/>
    <property type="match status" value="1"/>
</dbReference>
<evidence type="ECO:0000256" key="13">
    <source>
        <dbReference type="ARBA" id="ARBA00030350"/>
    </source>
</evidence>
<evidence type="ECO:0000256" key="11">
    <source>
        <dbReference type="ARBA" id="ARBA00023253"/>
    </source>
</evidence>
<feature type="non-terminal residue" evidence="14">
    <location>
        <position position="1"/>
    </location>
</feature>
<reference evidence="14" key="1">
    <citation type="submission" date="2022-08" db="EMBL/GenBank/DDBJ databases">
        <authorList>
            <person name="Gutierrez-Valencia J."/>
        </authorList>
    </citation>
    <scope>NUCLEOTIDE SEQUENCE</scope>
</reference>
<evidence type="ECO:0000256" key="12">
    <source>
        <dbReference type="ARBA" id="ARBA00023277"/>
    </source>
</evidence>
<sequence>EQVLPVFKKFGIVHFLKTDARLSNNEPLENVQKMRCRVNYEGLRFTPHIEKIGKKVVSILRKKGPFLALHLRFEKDMLAFTGCTEELDKEEVKELTSMRFVIQGFFIYLLNLVFLLS</sequence>
<dbReference type="PANTHER" id="PTHR31741">
    <property type="entry name" value="OS02G0726500 PROTEIN-RELATED"/>
    <property type="match status" value="1"/>
</dbReference>
<dbReference type="GO" id="GO:0016020">
    <property type="term" value="C:membrane"/>
    <property type="evidence" value="ECO:0007669"/>
    <property type="project" value="UniProtKB-SubCell"/>
</dbReference>
<dbReference type="GO" id="GO:0016757">
    <property type="term" value="F:glycosyltransferase activity"/>
    <property type="evidence" value="ECO:0007669"/>
    <property type="project" value="UniProtKB-KW"/>
</dbReference>
<evidence type="ECO:0000313" key="15">
    <source>
        <dbReference type="Proteomes" id="UP001154282"/>
    </source>
</evidence>
<evidence type="ECO:0000256" key="8">
    <source>
        <dbReference type="ARBA" id="ARBA00022989"/>
    </source>
</evidence>
<name>A0AAV0NXW7_9ROSI</name>
<dbReference type="Pfam" id="PF10250">
    <property type="entry name" value="O-FucT"/>
    <property type="match status" value="1"/>
</dbReference>
<proteinExistence type="inferred from homology"/>
<keyword evidence="15" id="KW-1185">Reference proteome</keyword>
<keyword evidence="10" id="KW-0325">Glycoprotein</keyword>
<gene>
    <name evidence="14" type="ORF">LITE_LOCUS35837</name>
</gene>
<dbReference type="AlphaFoldDB" id="A0AAV0NXW7"/>
<dbReference type="EMBL" id="CAMGYJ010000008">
    <property type="protein sequence ID" value="CAI0463657.1"/>
    <property type="molecule type" value="Genomic_DNA"/>
</dbReference>
<comment type="similarity">
    <text evidence="3">Belongs to the glycosyltransferase GT106 family.</text>
</comment>
<evidence type="ECO:0000256" key="2">
    <source>
        <dbReference type="ARBA" id="ARBA00004881"/>
    </source>
</evidence>
<dbReference type="Proteomes" id="UP001154282">
    <property type="component" value="Unassembled WGS sequence"/>
</dbReference>
<evidence type="ECO:0000256" key="7">
    <source>
        <dbReference type="ARBA" id="ARBA00022968"/>
    </source>
</evidence>
<keyword evidence="5" id="KW-0808">Transferase</keyword>
<keyword evidence="4" id="KW-0328">Glycosyltransferase</keyword>
<keyword evidence="7" id="KW-0735">Signal-anchor</keyword>
<evidence type="ECO:0000256" key="3">
    <source>
        <dbReference type="ARBA" id="ARBA00007737"/>
    </source>
</evidence>
<comment type="caution">
    <text evidence="14">The sequence shown here is derived from an EMBL/GenBank/DDBJ whole genome shotgun (WGS) entry which is preliminary data.</text>
</comment>
<keyword evidence="9" id="KW-0472">Membrane</keyword>
<dbReference type="InterPro" id="IPR019378">
    <property type="entry name" value="GDP-Fuc_O-FucTrfase"/>
</dbReference>
<evidence type="ECO:0000256" key="4">
    <source>
        <dbReference type="ARBA" id="ARBA00022676"/>
    </source>
</evidence>
<comment type="pathway">
    <text evidence="2">Glycan metabolism.</text>
</comment>
<evidence type="ECO:0000256" key="6">
    <source>
        <dbReference type="ARBA" id="ARBA00022692"/>
    </source>
</evidence>
<keyword evidence="8" id="KW-1133">Transmembrane helix</keyword>
<comment type="subcellular location">
    <subcellularLocation>
        <location evidence="1">Membrane</location>
        <topology evidence="1">Single-pass type II membrane protein</topology>
    </subcellularLocation>
</comment>
<dbReference type="GO" id="GO:0005737">
    <property type="term" value="C:cytoplasm"/>
    <property type="evidence" value="ECO:0007669"/>
    <property type="project" value="TreeGrafter"/>
</dbReference>
<keyword evidence="6" id="KW-0812">Transmembrane</keyword>